<evidence type="ECO:0000313" key="2">
    <source>
        <dbReference type="EMBL" id="BDI05696.1"/>
    </source>
</evidence>
<feature type="region of interest" description="Disordered" evidence="1">
    <location>
        <begin position="38"/>
        <end position="61"/>
    </location>
</feature>
<keyword evidence="3" id="KW-1185">Reference proteome</keyword>
<dbReference type="Proteomes" id="UP001057498">
    <property type="component" value="Chromosome"/>
</dbReference>
<accession>A0ABM7YML1</accession>
<dbReference type="EMBL" id="AP025730">
    <property type="protein sequence ID" value="BDI05696.1"/>
    <property type="molecule type" value="Genomic_DNA"/>
</dbReference>
<organism evidence="2 3">
    <name type="scientific">Sphaerotilus microaerophilus</name>
    <dbReference type="NCBI Taxonomy" id="2914710"/>
    <lineage>
        <taxon>Bacteria</taxon>
        <taxon>Pseudomonadati</taxon>
        <taxon>Pseudomonadota</taxon>
        <taxon>Betaproteobacteria</taxon>
        <taxon>Burkholderiales</taxon>
        <taxon>Sphaerotilaceae</taxon>
        <taxon>Sphaerotilus</taxon>
    </lineage>
</organism>
<gene>
    <name evidence="2" type="ORF">CATMQ487_26660</name>
</gene>
<evidence type="ECO:0000313" key="3">
    <source>
        <dbReference type="Proteomes" id="UP001057498"/>
    </source>
</evidence>
<evidence type="ECO:0000256" key="1">
    <source>
        <dbReference type="SAM" id="MobiDB-lite"/>
    </source>
</evidence>
<sequence>MVMADSERVSWTGTLDAAWQVAKPDSSLGEQACDSHAGHAIGGYELGTKGGRPPQPATLSG</sequence>
<feature type="compositionally biased region" description="Gly residues" evidence="1">
    <location>
        <begin position="40"/>
        <end position="50"/>
    </location>
</feature>
<name>A0ABM7YML1_9BURK</name>
<reference evidence="2" key="1">
    <citation type="submission" date="2022-04" db="EMBL/GenBank/DDBJ databases">
        <title>Whole genome sequence of Sphaerotilus sp. FB-5.</title>
        <authorList>
            <person name="Takeda M."/>
            <person name="Narihara S."/>
            <person name="Akimoto M."/>
            <person name="Akimoto R."/>
            <person name="Nishiyashiki S."/>
            <person name="Murakami T."/>
        </authorList>
    </citation>
    <scope>NUCLEOTIDE SEQUENCE</scope>
    <source>
        <strain evidence="2">FB-5</strain>
    </source>
</reference>
<proteinExistence type="predicted"/>
<protein>
    <submittedName>
        <fullName evidence="2">Uncharacterized protein</fullName>
    </submittedName>
</protein>